<keyword evidence="1" id="KW-0812">Transmembrane</keyword>
<dbReference type="AlphaFoldDB" id="A0A366IF20"/>
<dbReference type="EMBL" id="QNRX01000003">
    <property type="protein sequence ID" value="RBP68312.1"/>
    <property type="molecule type" value="Genomic_DNA"/>
</dbReference>
<dbReference type="OrthoDB" id="1762443at2"/>
<evidence type="ECO:0000313" key="3">
    <source>
        <dbReference type="EMBL" id="RBP68312.1"/>
    </source>
</evidence>
<keyword evidence="1" id="KW-0472">Membrane</keyword>
<evidence type="ECO:0000313" key="4">
    <source>
        <dbReference type="Proteomes" id="UP000253490"/>
    </source>
</evidence>
<name>A0A366IF20_9FIRM</name>
<dbReference type="InterPro" id="IPR058728">
    <property type="entry name" value="HH_RND-rel"/>
</dbReference>
<proteinExistence type="predicted"/>
<accession>A0A366IF20</accession>
<keyword evidence="4" id="KW-1185">Reference proteome</keyword>
<dbReference type="Proteomes" id="UP000253490">
    <property type="component" value="Unassembled WGS sequence"/>
</dbReference>
<dbReference type="Pfam" id="PF26012">
    <property type="entry name" value="HH_RND_rel"/>
    <property type="match status" value="1"/>
</dbReference>
<feature type="transmembrane region" description="Helical" evidence="1">
    <location>
        <begin position="12"/>
        <end position="29"/>
    </location>
</feature>
<evidence type="ECO:0000256" key="1">
    <source>
        <dbReference type="SAM" id="Phobius"/>
    </source>
</evidence>
<sequence length="426" mass="49627">MSNKKKKSQNTVWIGLAIVTIVILLWVNHNSKKVELLYARQYSESYETQALVIRNEEVAHLDQQIDFEVKEGQRVGLNQTLSNSSSISFSDYFNREIDIINWLIDNKAYQEENLFSSDIEKIDKDIEKLNSDIKWAKNFGNEDKLKVLNSEKDQLTKKKSYILKSFQYLGADEESLLELKKEYSSQNDTTGSKITAKKLNISFPGYIYFQSDGYESLLNTNILQYLTPEYIKELKNYNGSDDSNYKQTVKIIDDTYMYLSIILPREVFLRQEEQVLKVKEQIMESIKTKDLSTYYHHLNSQFGDLRAMPMISFHYNEENYKGHAVDIIEYGQEKILLIQLKEQLPPDFYTRRQVDIDLVTYSDSGYIIPEKSIVQKDGKDNIVIMSKGSLKEYIEVKINRKKGKDVFLDKTDNEDIKEGAALIINP</sequence>
<comment type="caution">
    <text evidence="3">The sequence shown here is derived from an EMBL/GenBank/DDBJ whole genome shotgun (WGS) entry which is preliminary data.</text>
</comment>
<evidence type="ECO:0000259" key="2">
    <source>
        <dbReference type="Pfam" id="PF26012"/>
    </source>
</evidence>
<reference evidence="3 4" key="1">
    <citation type="submission" date="2018-06" db="EMBL/GenBank/DDBJ databases">
        <title>Genomic Encyclopedia of Type Strains, Phase IV (KMG-IV): sequencing the most valuable type-strain genomes for metagenomic binning, comparative biology and taxonomic classification.</title>
        <authorList>
            <person name="Goeker M."/>
        </authorList>
    </citation>
    <scope>NUCLEOTIDE SEQUENCE [LARGE SCALE GENOMIC DNA]</scope>
    <source>
        <strain evidence="3 4">DSM 22112</strain>
    </source>
</reference>
<feature type="domain" description="RND related alpha-helical hairpin" evidence="2">
    <location>
        <begin position="94"/>
        <end position="182"/>
    </location>
</feature>
<dbReference type="RefSeq" id="WP_113919747.1">
    <property type="nucleotide sequence ID" value="NZ_QNRX01000003.1"/>
</dbReference>
<protein>
    <recommendedName>
        <fullName evidence="2">RND related alpha-helical hairpin domain-containing protein</fullName>
    </recommendedName>
</protein>
<keyword evidence="1" id="KW-1133">Transmembrane helix</keyword>
<organism evidence="3 4">
    <name type="scientific">Alkalibaculum bacchi</name>
    <dbReference type="NCBI Taxonomy" id="645887"/>
    <lineage>
        <taxon>Bacteria</taxon>
        <taxon>Bacillati</taxon>
        <taxon>Bacillota</taxon>
        <taxon>Clostridia</taxon>
        <taxon>Eubacteriales</taxon>
        <taxon>Eubacteriaceae</taxon>
        <taxon>Alkalibaculum</taxon>
    </lineage>
</organism>
<gene>
    <name evidence="3" type="ORF">DES36_10373</name>
</gene>